<evidence type="ECO:0000313" key="2">
    <source>
        <dbReference type="EMBL" id="KUI70857.1"/>
    </source>
</evidence>
<reference evidence="2" key="1">
    <citation type="submission" date="2014-12" db="EMBL/GenBank/DDBJ databases">
        <title>Genome Sequence of Valsa Canker Pathogens Uncovers a Specific Adaption of Colonization on Woody Bark.</title>
        <authorList>
            <person name="Yin Z."/>
            <person name="Liu H."/>
            <person name="Gao X."/>
            <person name="Li Z."/>
            <person name="Song N."/>
            <person name="Ke X."/>
            <person name="Dai Q."/>
            <person name="Wu Y."/>
            <person name="Sun Y."/>
            <person name="Xu J.-R."/>
            <person name="Kang Z.K."/>
            <person name="Wang L."/>
            <person name="Huang L."/>
        </authorList>
    </citation>
    <scope>NUCLEOTIDE SEQUENCE [LARGE SCALE GENOMIC DNA]</scope>
    <source>
        <strain evidence="2">03-8</strain>
    </source>
</reference>
<proteinExistence type="predicted"/>
<protein>
    <submittedName>
        <fullName evidence="2">Uncharacterized protein</fullName>
    </submittedName>
</protein>
<evidence type="ECO:0000256" key="1">
    <source>
        <dbReference type="SAM" id="MobiDB-lite"/>
    </source>
</evidence>
<keyword evidence="3" id="KW-1185">Reference proteome</keyword>
<dbReference type="Proteomes" id="UP000078559">
    <property type="component" value="Chromosome 6"/>
</dbReference>
<name>A0A194W3K8_CYTMA</name>
<dbReference type="AlphaFoldDB" id="A0A194W3K8"/>
<accession>A0A194W3K8</accession>
<evidence type="ECO:0000313" key="3">
    <source>
        <dbReference type="Proteomes" id="UP000078559"/>
    </source>
</evidence>
<dbReference type="EMBL" id="CM003103">
    <property type="protein sequence ID" value="KUI70857.1"/>
    <property type="molecule type" value="Genomic_DNA"/>
</dbReference>
<sequence>MDRSMHPTSGHGSGKASGIHFKHTKVNVHWTKEHLLGITKDCCLPAYLNFSWDGLSNVLLRLQVTFSIKTPPSLPPETPSSPPFQRLYIIIYPESMQSIELRPDSSVPEEILDFHLADSSHLHVLGNTESVWEPADSLGEAAVGLFYDLGQQRRFSLCFPKRIVSRSALQNFCTAASAGQLSTRKDADPQKSLKGRGGEVRDLDEPVPAYSESSILQDKGKKRRCSIDESAEEQGRLKRPCVGQSWAEKDPGLEVRVEKLEQLLQSLASVDQQFPRISSVVEQLPDFAKHVNLQFSEISGVVGKVPDFAAYVDRQFSEISSIVEKIPELEARVEKLLKSVDSMEEQTLRISGVVGSLAGSGWGRRLDKLETGVKRLDLAVSEQETRREQMFRSLELRAMCILEGLRQEISQARVSEIVDSRVITYMASARNWYRHWRRMAMAGNAVIQQAVRKVWRE</sequence>
<organism evidence="2 3">
    <name type="scientific">Cytospora mali</name>
    <name type="common">Apple Valsa canker fungus</name>
    <name type="synonym">Valsa mali</name>
    <dbReference type="NCBI Taxonomy" id="578113"/>
    <lineage>
        <taxon>Eukaryota</taxon>
        <taxon>Fungi</taxon>
        <taxon>Dikarya</taxon>
        <taxon>Ascomycota</taxon>
        <taxon>Pezizomycotina</taxon>
        <taxon>Sordariomycetes</taxon>
        <taxon>Sordariomycetidae</taxon>
        <taxon>Diaporthales</taxon>
        <taxon>Cytosporaceae</taxon>
        <taxon>Cytospora</taxon>
    </lineage>
</organism>
<gene>
    <name evidence="2" type="ORF">VM1G_06473</name>
</gene>
<feature type="compositionally biased region" description="Basic and acidic residues" evidence="1">
    <location>
        <begin position="183"/>
        <end position="204"/>
    </location>
</feature>
<feature type="region of interest" description="Disordered" evidence="1">
    <location>
        <begin position="180"/>
        <end position="216"/>
    </location>
</feature>